<evidence type="ECO:0000313" key="1">
    <source>
        <dbReference type="EMBL" id="GBN80394.1"/>
    </source>
</evidence>
<keyword evidence="2" id="KW-1185">Reference proteome</keyword>
<name>A0A4Y2RWX4_ARAVE</name>
<proteinExistence type="predicted"/>
<organism evidence="1 2">
    <name type="scientific">Araneus ventricosus</name>
    <name type="common">Orbweaver spider</name>
    <name type="synonym">Epeira ventricosa</name>
    <dbReference type="NCBI Taxonomy" id="182803"/>
    <lineage>
        <taxon>Eukaryota</taxon>
        <taxon>Metazoa</taxon>
        <taxon>Ecdysozoa</taxon>
        <taxon>Arthropoda</taxon>
        <taxon>Chelicerata</taxon>
        <taxon>Arachnida</taxon>
        <taxon>Araneae</taxon>
        <taxon>Araneomorphae</taxon>
        <taxon>Entelegynae</taxon>
        <taxon>Araneoidea</taxon>
        <taxon>Araneidae</taxon>
        <taxon>Araneus</taxon>
    </lineage>
</organism>
<dbReference type="Proteomes" id="UP000499080">
    <property type="component" value="Unassembled WGS sequence"/>
</dbReference>
<sequence>MLALQQTNLQDELCNFQQGRYISSNEAFWRIFAFYIHERSPSVQKLAAHLEEGQRVYFANETLHNKLMLREKLLLMLTSNYVTTKSLLKRYCITNCHLITPGTTKNGVEEREETQLKFIQT</sequence>
<reference evidence="1 2" key="1">
    <citation type="journal article" date="2019" name="Sci. Rep.">
        <title>Orb-weaving spider Araneus ventricosus genome elucidates the spidroin gene catalogue.</title>
        <authorList>
            <person name="Kono N."/>
            <person name="Nakamura H."/>
            <person name="Ohtoshi R."/>
            <person name="Moran D.A.P."/>
            <person name="Shinohara A."/>
            <person name="Yoshida Y."/>
            <person name="Fujiwara M."/>
            <person name="Mori M."/>
            <person name="Tomita M."/>
            <person name="Arakawa K."/>
        </authorList>
    </citation>
    <scope>NUCLEOTIDE SEQUENCE [LARGE SCALE GENOMIC DNA]</scope>
</reference>
<dbReference type="EMBL" id="BGPR01018878">
    <property type="protein sequence ID" value="GBN80394.1"/>
    <property type="molecule type" value="Genomic_DNA"/>
</dbReference>
<protein>
    <submittedName>
        <fullName evidence="1">Uncharacterized protein</fullName>
    </submittedName>
</protein>
<accession>A0A4Y2RWX4</accession>
<dbReference type="AlphaFoldDB" id="A0A4Y2RWX4"/>
<gene>
    <name evidence="1" type="ORF">AVEN_151476_1</name>
</gene>
<comment type="caution">
    <text evidence="1">The sequence shown here is derived from an EMBL/GenBank/DDBJ whole genome shotgun (WGS) entry which is preliminary data.</text>
</comment>
<evidence type="ECO:0000313" key="2">
    <source>
        <dbReference type="Proteomes" id="UP000499080"/>
    </source>
</evidence>
<dbReference type="OrthoDB" id="6606840at2759"/>